<dbReference type="PANTHER" id="PTHR28260:SF1">
    <property type="entry name" value="SPINDLE POLE BODY COMPONENT SPC105"/>
    <property type="match status" value="1"/>
</dbReference>
<protein>
    <recommendedName>
        <fullName evidence="3">Spc7 kinetochore protein domain-containing protein</fullName>
    </recommendedName>
</protein>
<feature type="compositionally biased region" description="Polar residues" evidence="2">
    <location>
        <begin position="898"/>
        <end position="921"/>
    </location>
</feature>
<dbReference type="InterPro" id="IPR013253">
    <property type="entry name" value="Spc7_domain"/>
</dbReference>
<dbReference type="Pfam" id="PF15402">
    <property type="entry name" value="MELT_2"/>
    <property type="match status" value="8"/>
</dbReference>
<feature type="compositionally biased region" description="Acidic residues" evidence="2">
    <location>
        <begin position="604"/>
        <end position="617"/>
    </location>
</feature>
<sequence>MLLPALEPAASSLSQAALSLDWLLAPLDISQPALGRPAPTRALVCCVIDSSASRSRHPGVLPQYQCDNHNTMIDLDDKENQSPLRLGFGKSPSPKRSRTRNTAAAAAAGQDSVPPSAVKSILPSKEDEAKRREARRKSLANRRVSFAPEATLHTWDVIEYMRDATASSNSSNHARAHQEVDSDPPSTPPEQADDDQDELPQSPEHQRDVHQQKRRRSSAIPPMNFNDLDDYSSSPVSGSSNVEASSDVEEDVESEDDGESTAMSLDQGDNTLLSQQSGDSTGSSARLEAALQQAAAQAGTRGIEFDEYGDMSMEMAGDEITNAFKPWAQGQHFAVEDQENNNPFDSVFRPGPQPGDEQDEGDDDMSMDMTRAVGRILPQQQPQDEQEETEDEGDMTMDMTKPMDTIWTANQPQAQPQEQEEDETRDMTMDMTRPVGRILQTHQNLYQQSPERTVSFGDETMDLTQAVGKIHQWNPQAQPPRSALKRRFESFAIEDVASPSVKRPIFEEPTRRTVAQARDAKRQRSSSSRQSLGDATMDLTVAVGAIQPRQQSPVKKDRRLSSRSRRSSGASSIMDEQTMDFTMAVGGIKQQQQQQPKSPREPSIVEEDGAEENEDMSMEFTAVVGNILKQHAATAIERPATPRKSPSPVRTEIPTTPKDQDRFKETRDLTAKKLLTPLFEKQAPGSAVKDSASSRRSSTRRSASKEPTTAMPFLSPAVLGSPHRSPGSARKSPGPQRTPLSAQKIPSSVRKTPVSATKSPHFASKISESAQHTPLAQTSPISVKQNGSAHKLASVHKSPASVARTPASATKSPASKTSSRKSPVSTRRSARISLAAVQPQQDVQVEETMPTPTKPPATAELAGEIQVEQNLPVLEQETQDEAMCEVSYPALPVTEQETNVATTVESQIPEATTTPRITETPSAASAVHHHTAVSMAGSPTRSPAVATPKQIDLEELNPTSPSLEKQLRSSPVKFAATPEQQKQHAEESRSTFADSIKFLSTPSKEAGTSPLKRLRALTPKKSPAKKMMTPKKIATPKMSTPFIVENRNAPGLLDLEAAKNIFAVPKTGPPARKVQLNEFLDLAGIKFMDLTASKRRHTVAPTPSEPHGADGEDQSIDLEGAVVAGACTMPMLDLFQHACRELKKYISEGKSFLKTLEAEVYDDPPPFFQAYMDATPERKSQLDGNMRDAKTNARMKSKEIWYDWRSKLLDGLSDGLDRIRTGLDADAEVLGQKQQSLDTVLPDLLQHYESLLKEAEQLEQAAAATSEEEKEELRASRIRLVEVDEQIEERKRMLASLQRDVDEQDKLAEAYEESKIESLAAIQEAERVKESCRGFTIDEVQSLKDSVAQLEKQTGWAIASATGTNLTMTYASTLQLYFNTTSFRITSSAQATNPTNSPISLTHITPTTLTTEKRFFLQLMRAQLQCLDQNTISLKQLLGFVQRGWDAASLIAEQVRCLTLEQLVNVSILSDERLAIDVCILLPKVETKVKVGLRLTATLSDPEAQVMDIKNEIEVDAKVVYGEPYNEKNMSEFVGKRVRGQGSEGWDATIRELRTRLVATGRKGR</sequence>
<feature type="region of interest" description="Disordered" evidence="2">
    <location>
        <begin position="898"/>
        <end position="991"/>
    </location>
</feature>
<accession>A0ABR0T755</accession>
<evidence type="ECO:0000313" key="4">
    <source>
        <dbReference type="EMBL" id="KAK6000273.1"/>
    </source>
</evidence>
<feature type="compositionally biased region" description="Low complexity" evidence="2">
    <location>
        <begin position="846"/>
        <end position="857"/>
    </location>
</feature>
<evidence type="ECO:0000256" key="1">
    <source>
        <dbReference type="SAM" id="Coils"/>
    </source>
</evidence>
<feature type="region of interest" description="Disordered" evidence="2">
    <location>
        <begin position="331"/>
        <end position="398"/>
    </location>
</feature>
<organism evidence="4 5">
    <name type="scientific">Aureobasidium pullulans</name>
    <name type="common">Black yeast</name>
    <name type="synonym">Pullularia pullulans</name>
    <dbReference type="NCBI Taxonomy" id="5580"/>
    <lineage>
        <taxon>Eukaryota</taxon>
        <taxon>Fungi</taxon>
        <taxon>Dikarya</taxon>
        <taxon>Ascomycota</taxon>
        <taxon>Pezizomycotina</taxon>
        <taxon>Dothideomycetes</taxon>
        <taxon>Dothideomycetidae</taxon>
        <taxon>Dothideales</taxon>
        <taxon>Saccotheciaceae</taxon>
        <taxon>Aureobasidium</taxon>
    </lineage>
</organism>
<dbReference type="PANTHER" id="PTHR28260">
    <property type="entry name" value="SPINDLE POLE BODY COMPONENT SPC105"/>
    <property type="match status" value="1"/>
</dbReference>
<feature type="compositionally biased region" description="Polar residues" evidence="2">
    <location>
        <begin position="261"/>
        <end position="284"/>
    </location>
</feature>
<dbReference type="SMART" id="SM00787">
    <property type="entry name" value="Spc7"/>
    <property type="match status" value="1"/>
</dbReference>
<evidence type="ECO:0000313" key="5">
    <source>
        <dbReference type="Proteomes" id="UP001341245"/>
    </source>
</evidence>
<feature type="domain" description="Spc7 kinetochore protein" evidence="3">
    <location>
        <begin position="1064"/>
        <end position="1379"/>
    </location>
</feature>
<gene>
    <name evidence="4" type="ORF">QM012_003905</name>
</gene>
<name>A0ABR0T755_AURPU</name>
<feature type="compositionally biased region" description="Polar residues" evidence="2">
    <location>
        <begin position="766"/>
        <end position="788"/>
    </location>
</feature>
<feature type="coiled-coil region" evidence="1">
    <location>
        <begin position="1241"/>
        <end position="1314"/>
    </location>
</feature>
<dbReference type="Pfam" id="PF18210">
    <property type="entry name" value="Knl1_RWD_C"/>
    <property type="match status" value="1"/>
</dbReference>
<keyword evidence="1" id="KW-0175">Coiled coil</keyword>
<feature type="compositionally biased region" description="Low complexity" evidence="2">
    <location>
        <begin position="289"/>
        <end position="298"/>
    </location>
</feature>
<dbReference type="InterPro" id="IPR040850">
    <property type="entry name" value="Knl1_RWD_C"/>
</dbReference>
<dbReference type="Proteomes" id="UP001341245">
    <property type="component" value="Unassembled WGS sequence"/>
</dbReference>
<feature type="compositionally biased region" description="Acidic residues" evidence="2">
    <location>
        <begin position="246"/>
        <end position="259"/>
    </location>
</feature>
<feature type="compositionally biased region" description="Basic and acidic residues" evidence="2">
    <location>
        <begin position="658"/>
        <end position="671"/>
    </location>
</feature>
<dbReference type="Pfam" id="PF08317">
    <property type="entry name" value="Spc7"/>
    <property type="match status" value="1"/>
</dbReference>
<dbReference type="EMBL" id="JASGXD010000018">
    <property type="protein sequence ID" value="KAK6000273.1"/>
    <property type="molecule type" value="Genomic_DNA"/>
</dbReference>
<proteinExistence type="predicted"/>
<feature type="compositionally biased region" description="Low complexity" evidence="2">
    <location>
        <begin position="922"/>
        <end position="936"/>
    </location>
</feature>
<feature type="compositionally biased region" description="Acidic residues" evidence="2">
    <location>
        <begin position="384"/>
        <end position="395"/>
    </location>
</feature>
<evidence type="ECO:0000259" key="3">
    <source>
        <dbReference type="SMART" id="SM00787"/>
    </source>
</evidence>
<feature type="region of interest" description="Disordered" evidence="2">
    <location>
        <begin position="504"/>
        <end position="857"/>
    </location>
</feature>
<comment type="caution">
    <text evidence="4">The sequence shown here is derived from an EMBL/GenBank/DDBJ whole genome shotgun (WGS) entry which is preliminary data.</text>
</comment>
<feature type="compositionally biased region" description="Low complexity" evidence="2">
    <location>
        <begin position="231"/>
        <end position="245"/>
    </location>
</feature>
<feature type="compositionally biased region" description="Basic residues" evidence="2">
    <location>
        <begin position="556"/>
        <end position="566"/>
    </location>
</feature>
<evidence type="ECO:0000256" key="2">
    <source>
        <dbReference type="SAM" id="MobiDB-lite"/>
    </source>
</evidence>
<feature type="compositionally biased region" description="Low complexity" evidence="2">
    <location>
        <begin position="804"/>
        <end position="823"/>
    </location>
</feature>
<dbReference type="InterPro" id="IPR033338">
    <property type="entry name" value="Spc105/Spc7"/>
</dbReference>
<feature type="compositionally biased region" description="Polar residues" evidence="2">
    <location>
        <begin position="738"/>
        <end position="758"/>
    </location>
</feature>
<feature type="compositionally biased region" description="Acidic residues" evidence="2">
    <location>
        <begin position="356"/>
        <end position="366"/>
    </location>
</feature>
<feature type="region of interest" description="Disordered" evidence="2">
    <location>
        <begin position="168"/>
        <end position="299"/>
    </location>
</feature>
<dbReference type="SMART" id="SM01315">
    <property type="entry name" value="Spc7_N"/>
    <property type="match status" value="1"/>
</dbReference>
<reference evidence="4 5" key="1">
    <citation type="submission" date="2023-11" db="EMBL/GenBank/DDBJ databases">
        <title>Draft genome sequence and annotation of the polyextremotolerant black yeast-like fungus Aureobasidium pullulans NRRL 62042.</title>
        <authorList>
            <person name="Dielentheis-Frenken M.R.E."/>
            <person name="Wibberg D."/>
            <person name="Blank L.M."/>
            <person name="Tiso T."/>
        </authorList>
    </citation>
    <scope>NUCLEOTIDE SEQUENCE [LARGE SCALE GENOMIC DNA]</scope>
    <source>
        <strain evidence="4 5">NRRL 62042</strain>
    </source>
</reference>
<keyword evidence="5" id="KW-1185">Reference proteome</keyword>
<feature type="region of interest" description="Disordered" evidence="2">
    <location>
        <begin position="73"/>
        <end position="139"/>
    </location>
</feature>